<sequence length="162" mass="17962">MTANHIAEENIRPRSSTLGGLHDSAISLTGYSGNNFGDSTISSSSSVSSVDVDQEFNFESRPLGRSKRSGTIPFALEDLEQVPDVEDDDKLSEGPDDFDTSIRSSEEHAEHGYKNEQEYRLSEECADMNTQVSLPTYHFGDEYVGDKHEHKNEPIEALCRSS</sequence>
<protein>
    <submittedName>
        <fullName evidence="2">Uncharacterized protein</fullName>
    </submittedName>
</protein>
<feature type="compositionally biased region" description="Polar residues" evidence="1">
    <location>
        <begin position="26"/>
        <end position="37"/>
    </location>
</feature>
<feature type="compositionally biased region" description="Basic and acidic residues" evidence="1">
    <location>
        <begin position="104"/>
        <end position="121"/>
    </location>
</feature>
<feature type="compositionally biased region" description="Basic and acidic residues" evidence="1">
    <location>
        <begin position="1"/>
        <end position="12"/>
    </location>
</feature>
<evidence type="ECO:0000313" key="2">
    <source>
        <dbReference type="EMBL" id="CAH0485736.1"/>
    </source>
</evidence>
<feature type="region of interest" description="Disordered" evidence="1">
    <location>
        <begin position="1"/>
        <end position="121"/>
    </location>
</feature>
<dbReference type="EMBL" id="CAKLBC010000297">
    <property type="protein sequence ID" value="CAH0485736.1"/>
    <property type="molecule type" value="Genomic_DNA"/>
</dbReference>
<organism evidence="2 3">
    <name type="scientific">Peronospora farinosa</name>
    <dbReference type="NCBI Taxonomy" id="134698"/>
    <lineage>
        <taxon>Eukaryota</taxon>
        <taxon>Sar</taxon>
        <taxon>Stramenopiles</taxon>
        <taxon>Oomycota</taxon>
        <taxon>Peronosporomycetes</taxon>
        <taxon>Peronosporales</taxon>
        <taxon>Peronosporaceae</taxon>
        <taxon>Peronospora</taxon>
    </lineage>
</organism>
<dbReference type="Proteomes" id="UP001157938">
    <property type="component" value="Unassembled WGS sequence"/>
</dbReference>
<name>A0ABN8BXU3_9STRA</name>
<proteinExistence type="predicted"/>
<evidence type="ECO:0000313" key="3">
    <source>
        <dbReference type="Proteomes" id="UP001157938"/>
    </source>
</evidence>
<comment type="caution">
    <text evidence="2">The sequence shown here is derived from an EMBL/GenBank/DDBJ whole genome shotgun (WGS) entry which is preliminary data.</text>
</comment>
<reference evidence="2 3" key="1">
    <citation type="submission" date="2021-11" db="EMBL/GenBank/DDBJ databases">
        <authorList>
            <person name="Islam A."/>
            <person name="Islam S."/>
            <person name="Flora M.S."/>
            <person name="Rahman M."/>
            <person name="Ziaur R.M."/>
            <person name="Epstein J.H."/>
            <person name="Hassan M."/>
            <person name="Klassen M."/>
            <person name="Woodard K."/>
            <person name="Webb A."/>
            <person name="Webby R.J."/>
            <person name="El Zowalaty M.E."/>
        </authorList>
    </citation>
    <scope>NUCLEOTIDE SEQUENCE [LARGE SCALE GENOMIC DNA]</scope>
    <source>
        <strain evidence="2">Pf1</strain>
    </source>
</reference>
<gene>
    <name evidence="2" type="ORF">PFR001_LOCUS1409</name>
</gene>
<feature type="compositionally biased region" description="Low complexity" evidence="1">
    <location>
        <begin position="38"/>
        <end position="51"/>
    </location>
</feature>
<feature type="compositionally biased region" description="Acidic residues" evidence="1">
    <location>
        <begin position="77"/>
        <end position="99"/>
    </location>
</feature>
<evidence type="ECO:0000256" key="1">
    <source>
        <dbReference type="SAM" id="MobiDB-lite"/>
    </source>
</evidence>
<accession>A0ABN8BXU3</accession>
<keyword evidence="3" id="KW-1185">Reference proteome</keyword>